<accession>A0ABM6Z2Y8</accession>
<evidence type="ECO:0000313" key="4">
    <source>
        <dbReference type="EMBL" id="AYD89649.1"/>
    </source>
</evidence>
<sequence length="397" mass="40271">MRVLMAPGDMRAQPSGTPLVGEGCAGLAAPQVAAALARGWQEARGADVVVQAPVADGGPGSAQVVPSDMVTVREALQGQGPVGQVREVDLLQLAPASGAGPGGGRASGRTWFLDAARLVALPADPAQARQEAREGTTYGLGAVVAQALRRTAPADTLLVGLSRSAVHDGGAGAVAALGGVRGGRALVEGRSLGLVLADGVALGGMDGAGAGLGMTVGVQEWEAQERDRLACRHAADLLRVAQTGRLEGLTVLGDSQPQRLTPTTWGTGAAGGTALVLRALGAWALPGARVMARLTGLERSVRRQDLVVTAAGEVYDLLEDSPVAVVARAAQGRALPVVLVAGRSLLPRGERAGAGVSSVYSLEQPHTDGGGWDAGGEQALRQRLEEMGARLARSWSR</sequence>
<evidence type="ECO:0000256" key="3">
    <source>
        <dbReference type="ARBA" id="ARBA00022777"/>
    </source>
</evidence>
<dbReference type="Proteomes" id="UP000273001">
    <property type="component" value="Chromosome"/>
</dbReference>
<keyword evidence="2" id="KW-0808">Transferase</keyword>
<dbReference type="PANTHER" id="PTHR21599">
    <property type="entry name" value="GLYCERATE KINASE"/>
    <property type="match status" value="1"/>
</dbReference>
<dbReference type="InterPro" id="IPR036129">
    <property type="entry name" value="Glycerate_kinase_sf"/>
</dbReference>
<dbReference type="Gene3D" id="3.90.1510.10">
    <property type="entry name" value="Glycerate kinase, domain 2"/>
    <property type="match status" value="2"/>
</dbReference>
<dbReference type="EMBL" id="CP032514">
    <property type="protein sequence ID" value="AYD89649.1"/>
    <property type="molecule type" value="Genomic_DNA"/>
</dbReference>
<reference evidence="4 5" key="1">
    <citation type="submission" date="2018-09" db="EMBL/GenBank/DDBJ databases">
        <authorList>
            <person name="Li J."/>
        </authorList>
    </citation>
    <scope>NUCLEOTIDE SEQUENCE [LARGE SCALE GENOMIC DNA]</scope>
    <source>
        <strain evidence="4 5">2129</strain>
    </source>
</reference>
<evidence type="ECO:0000256" key="1">
    <source>
        <dbReference type="ARBA" id="ARBA00006284"/>
    </source>
</evidence>
<dbReference type="InterPro" id="IPR018197">
    <property type="entry name" value="Glycerate_kinase_RE-like"/>
</dbReference>
<dbReference type="GO" id="GO:0016301">
    <property type="term" value="F:kinase activity"/>
    <property type="evidence" value="ECO:0007669"/>
    <property type="project" value="UniProtKB-KW"/>
</dbReference>
<comment type="similarity">
    <text evidence="1">Belongs to the glycerate kinase type-1 family.</text>
</comment>
<evidence type="ECO:0000313" key="5">
    <source>
        <dbReference type="Proteomes" id="UP000273001"/>
    </source>
</evidence>
<keyword evidence="3 4" id="KW-0418">Kinase</keyword>
<dbReference type="RefSeq" id="WP_120204230.1">
    <property type="nucleotide sequence ID" value="NZ_CP032514.1"/>
</dbReference>
<dbReference type="PANTHER" id="PTHR21599:SF0">
    <property type="entry name" value="GLYCERATE KINASE"/>
    <property type="match status" value="1"/>
</dbReference>
<dbReference type="InterPro" id="IPR004381">
    <property type="entry name" value="Glycerate_kinase"/>
</dbReference>
<dbReference type="SUPFAM" id="SSF110738">
    <property type="entry name" value="Glycerate kinase I"/>
    <property type="match status" value="1"/>
</dbReference>
<keyword evidence="5" id="KW-1185">Reference proteome</keyword>
<dbReference type="Pfam" id="PF02595">
    <property type="entry name" value="Gly_kinase"/>
    <property type="match status" value="2"/>
</dbReference>
<name>A0ABM6Z2Y8_9ACTO</name>
<evidence type="ECO:0000256" key="2">
    <source>
        <dbReference type="ARBA" id="ARBA00022679"/>
    </source>
</evidence>
<gene>
    <name evidence="4" type="ORF">D5R93_05595</name>
</gene>
<protein>
    <submittedName>
        <fullName evidence="4">Glycerate kinase</fullName>
    </submittedName>
</protein>
<dbReference type="InterPro" id="IPR018193">
    <property type="entry name" value="Glyc_kinase_flavodox-like_fold"/>
</dbReference>
<proteinExistence type="inferred from homology"/>
<dbReference type="Gene3D" id="3.40.50.10350">
    <property type="entry name" value="Glycerate kinase, domain 1"/>
    <property type="match status" value="2"/>
</dbReference>
<organism evidence="4 5">
    <name type="scientific">Actinomyces lilanjuaniae</name>
    <dbReference type="NCBI Taxonomy" id="2321394"/>
    <lineage>
        <taxon>Bacteria</taxon>
        <taxon>Bacillati</taxon>
        <taxon>Actinomycetota</taxon>
        <taxon>Actinomycetes</taxon>
        <taxon>Actinomycetales</taxon>
        <taxon>Actinomycetaceae</taxon>
        <taxon>Actinomyces</taxon>
    </lineage>
</organism>